<dbReference type="EMBL" id="BLLF01003459">
    <property type="protein sequence ID" value="GFH27395.1"/>
    <property type="molecule type" value="Genomic_DNA"/>
</dbReference>
<gene>
    <name evidence="1" type="ORF">HaLaN_25708</name>
</gene>
<proteinExistence type="predicted"/>
<name>A0A699ZZ15_HAELA</name>
<dbReference type="Proteomes" id="UP000485058">
    <property type="component" value="Unassembled WGS sequence"/>
</dbReference>
<evidence type="ECO:0000313" key="2">
    <source>
        <dbReference type="Proteomes" id="UP000485058"/>
    </source>
</evidence>
<comment type="caution">
    <text evidence="1">The sequence shown here is derived from an EMBL/GenBank/DDBJ whole genome shotgun (WGS) entry which is preliminary data.</text>
</comment>
<reference evidence="1 2" key="1">
    <citation type="submission" date="2020-02" db="EMBL/GenBank/DDBJ databases">
        <title>Draft genome sequence of Haematococcus lacustris strain NIES-144.</title>
        <authorList>
            <person name="Morimoto D."/>
            <person name="Nakagawa S."/>
            <person name="Yoshida T."/>
            <person name="Sawayama S."/>
        </authorList>
    </citation>
    <scope>NUCLEOTIDE SEQUENCE [LARGE SCALE GENOMIC DNA]</scope>
    <source>
        <strain evidence="1 2">NIES-144</strain>
    </source>
</reference>
<keyword evidence="2" id="KW-1185">Reference proteome</keyword>
<organism evidence="1 2">
    <name type="scientific">Haematococcus lacustris</name>
    <name type="common">Green alga</name>
    <name type="synonym">Haematococcus pluvialis</name>
    <dbReference type="NCBI Taxonomy" id="44745"/>
    <lineage>
        <taxon>Eukaryota</taxon>
        <taxon>Viridiplantae</taxon>
        <taxon>Chlorophyta</taxon>
        <taxon>core chlorophytes</taxon>
        <taxon>Chlorophyceae</taxon>
        <taxon>CS clade</taxon>
        <taxon>Chlamydomonadales</taxon>
        <taxon>Haematococcaceae</taxon>
        <taxon>Haematococcus</taxon>
    </lineage>
</organism>
<sequence>MKGKVTAGQVKKRVGSERTQRLVAARQYLVQAGRDW</sequence>
<evidence type="ECO:0000313" key="1">
    <source>
        <dbReference type="EMBL" id="GFH27395.1"/>
    </source>
</evidence>
<accession>A0A699ZZ15</accession>
<dbReference type="AlphaFoldDB" id="A0A699ZZ15"/>
<protein>
    <submittedName>
        <fullName evidence="1">Uncharacterized protein</fullName>
    </submittedName>
</protein>